<accession>D1PHC3</accession>
<protein>
    <submittedName>
        <fullName evidence="1">Uncharacterized protein</fullName>
    </submittedName>
</protein>
<gene>
    <name evidence="1" type="ORF">PREVCOP_06643</name>
</gene>
<evidence type="ECO:0000313" key="2">
    <source>
        <dbReference type="Proteomes" id="UP000004477"/>
    </source>
</evidence>
<dbReference type="HOGENOM" id="CLU_2918810_0_0_10"/>
<evidence type="ECO:0000313" key="1">
    <source>
        <dbReference type="EMBL" id="EFB33886.1"/>
    </source>
</evidence>
<dbReference type="Proteomes" id="UP000004477">
    <property type="component" value="Unassembled WGS sequence"/>
</dbReference>
<dbReference type="EMBL" id="ACBX02000051">
    <property type="protein sequence ID" value="EFB33886.1"/>
    <property type="molecule type" value="Genomic_DNA"/>
</dbReference>
<sequence>MKMWRIVIISKHGNDNLYYFLAKIKKNIECSKSFYYFCIAFPKKVEDFFILGVIDFRKACI</sequence>
<keyword evidence="2" id="KW-1185">Reference proteome</keyword>
<proteinExistence type="predicted"/>
<dbReference type="PaxDb" id="537011-PREVCOP_06643"/>
<organism evidence="1 2">
    <name type="scientific">Segatella copri DSM 18205</name>
    <dbReference type="NCBI Taxonomy" id="537011"/>
    <lineage>
        <taxon>Bacteria</taxon>
        <taxon>Pseudomonadati</taxon>
        <taxon>Bacteroidota</taxon>
        <taxon>Bacteroidia</taxon>
        <taxon>Bacteroidales</taxon>
        <taxon>Prevotellaceae</taxon>
        <taxon>Segatella</taxon>
    </lineage>
</organism>
<name>D1PHC3_9BACT</name>
<comment type="caution">
    <text evidence="1">The sequence shown here is derived from an EMBL/GenBank/DDBJ whole genome shotgun (WGS) entry which is preliminary data.</text>
</comment>
<dbReference type="STRING" id="537011.PREVCOP_06643"/>
<dbReference type="AlphaFoldDB" id="D1PHC3"/>
<reference evidence="1" key="1">
    <citation type="submission" date="2009-11" db="EMBL/GenBank/DDBJ databases">
        <authorList>
            <person name="Weinstock G."/>
            <person name="Sodergren E."/>
            <person name="Clifton S."/>
            <person name="Fulton L."/>
            <person name="Fulton B."/>
            <person name="Courtney L."/>
            <person name="Fronick C."/>
            <person name="Harrison M."/>
            <person name="Strong C."/>
            <person name="Farmer C."/>
            <person name="Delahaunty K."/>
            <person name="Markovic C."/>
            <person name="Hall O."/>
            <person name="Minx P."/>
            <person name="Tomlinson C."/>
            <person name="Mitreva M."/>
            <person name="Nelson J."/>
            <person name="Hou S."/>
            <person name="Wollam A."/>
            <person name="Pepin K.H."/>
            <person name="Johnson M."/>
            <person name="Bhonagiri V."/>
            <person name="Nash W.E."/>
            <person name="Warren W."/>
            <person name="Chinwalla A."/>
            <person name="Mardis E.R."/>
            <person name="Wilson R.K."/>
        </authorList>
    </citation>
    <scope>NUCLEOTIDE SEQUENCE [LARGE SCALE GENOMIC DNA]</scope>
    <source>
        <strain evidence="1">DSM 18205</strain>
    </source>
</reference>